<evidence type="ECO:0000256" key="7">
    <source>
        <dbReference type="ARBA" id="ARBA00022605"/>
    </source>
</evidence>
<organism evidence="19 20">
    <name type="scientific">Luteococcus peritonei</name>
    <dbReference type="NCBI Taxonomy" id="88874"/>
    <lineage>
        <taxon>Bacteria</taxon>
        <taxon>Bacillati</taxon>
        <taxon>Actinomycetota</taxon>
        <taxon>Actinomycetes</taxon>
        <taxon>Propionibacteriales</taxon>
        <taxon>Propionibacteriaceae</taxon>
        <taxon>Luteococcus</taxon>
    </lineage>
</organism>
<dbReference type="PROSITE" id="PS51671">
    <property type="entry name" value="ACT"/>
    <property type="match status" value="1"/>
</dbReference>
<dbReference type="EMBL" id="JBHUFZ010000033">
    <property type="protein sequence ID" value="MFD1891342.1"/>
    <property type="molecule type" value="Genomic_DNA"/>
</dbReference>
<dbReference type="InterPro" id="IPR036291">
    <property type="entry name" value="NAD(P)-bd_dom_sf"/>
</dbReference>
<evidence type="ECO:0000256" key="1">
    <source>
        <dbReference type="ARBA" id="ARBA00001920"/>
    </source>
</evidence>
<dbReference type="PANTHER" id="PTHR43331">
    <property type="entry name" value="HOMOSERINE DEHYDROGENASE"/>
    <property type="match status" value="1"/>
</dbReference>
<comment type="catalytic activity">
    <reaction evidence="15">
        <text>L-homoserine + NAD(+) = L-aspartate 4-semialdehyde + NADH + H(+)</text>
        <dbReference type="Rhea" id="RHEA:15757"/>
        <dbReference type="ChEBI" id="CHEBI:15378"/>
        <dbReference type="ChEBI" id="CHEBI:57476"/>
        <dbReference type="ChEBI" id="CHEBI:57540"/>
        <dbReference type="ChEBI" id="CHEBI:57945"/>
        <dbReference type="ChEBI" id="CHEBI:537519"/>
        <dbReference type="EC" id="1.1.1.3"/>
    </reaction>
    <physiologicalReaction direction="right-to-left" evidence="15">
        <dbReference type="Rhea" id="RHEA:15759"/>
    </physiologicalReaction>
</comment>
<comment type="catalytic activity">
    <reaction evidence="14">
        <text>L-homoserine + NADP(+) = L-aspartate 4-semialdehyde + NADPH + H(+)</text>
        <dbReference type="Rhea" id="RHEA:15761"/>
        <dbReference type="ChEBI" id="CHEBI:15378"/>
        <dbReference type="ChEBI" id="CHEBI:57476"/>
        <dbReference type="ChEBI" id="CHEBI:57783"/>
        <dbReference type="ChEBI" id="CHEBI:58349"/>
        <dbReference type="ChEBI" id="CHEBI:537519"/>
        <dbReference type="EC" id="1.1.1.3"/>
    </reaction>
    <physiologicalReaction direction="right-to-left" evidence="14">
        <dbReference type="Rhea" id="RHEA:15763"/>
    </physiologicalReaction>
</comment>
<evidence type="ECO:0000313" key="20">
    <source>
        <dbReference type="Proteomes" id="UP001597326"/>
    </source>
</evidence>
<dbReference type="SUPFAM" id="SSF55021">
    <property type="entry name" value="ACT-like"/>
    <property type="match status" value="1"/>
</dbReference>
<sequence>MNRLEPTDPAALPPIKVALLGCGVVGSQVARLITQQSEDLTNRVGQRIELVGIAVRSLERDFGGLDPELFTTDADALVSRGDLDVVVEVVGGIEPVRSLVLKAIEHGASVVTANKALLAQDGETLFSAAERAGVDLYYEAAVAGAIPIVRPLRESLVGDEITTVMGIVNGTTNYILDQMTTTGADFADALAQAQELGYAEADPTADIEGFDAAAKAAIMATLAFHTRVRGADVYREGITQVSAADIAAARKAGCVVKLLAVLRLDDAGRVSVRVHPALVPDSHPLAGIHGAYNAIFVESREAGRLMFMGPGAGGSPTASAVMGDLVTVARNRVRGVAGPGESVYAEREIMPMGEVETRYLVRVEVTDEPGVLAACATVFSNHNVSVQTVDQTTAENTDEQVAVLALMTHLARESDLQAVVAELGTRPFTRGPVAVIRVEGK</sequence>
<comment type="caution">
    <text evidence="19">The sequence shown here is derived from an EMBL/GenBank/DDBJ whole genome shotgun (WGS) entry which is preliminary data.</text>
</comment>
<comment type="pathway">
    <text evidence="3 16">Amino-acid biosynthesis; L-methionine biosynthesis via de novo pathway; L-homoserine from L-aspartate: step 3/3.</text>
</comment>
<dbReference type="PANTHER" id="PTHR43331:SF1">
    <property type="entry name" value="HOMOSERINE DEHYDROGENASE"/>
    <property type="match status" value="1"/>
</dbReference>
<gene>
    <name evidence="19" type="ORF">ACFSCS_14300</name>
</gene>
<dbReference type="RefSeq" id="WP_343875695.1">
    <property type="nucleotide sequence ID" value="NZ_BAAAIX010000034.1"/>
</dbReference>
<feature type="domain" description="ACT" evidence="18">
    <location>
        <begin position="360"/>
        <end position="437"/>
    </location>
</feature>
<keyword evidence="7 16" id="KW-0028">Amino-acid biosynthesis</keyword>
<dbReference type="EC" id="1.1.1.3" evidence="5 16"/>
<dbReference type="InterPro" id="IPR019811">
    <property type="entry name" value="HDH_CS"/>
</dbReference>
<dbReference type="Pfam" id="PF00742">
    <property type="entry name" value="Homoserine_dh"/>
    <property type="match status" value="1"/>
</dbReference>
<dbReference type="GO" id="GO:0004412">
    <property type="term" value="F:homoserine dehydrogenase activity"/>
    <property type="evidence" value="ECO:0007669"/>
    <property type="project" value="UniProtKB-EC"/>
</dbReference>
<dbReference type="SUPFAM" id="SSF55347">
    <property type="entry name" value="Glyceraldehyde-3-phosphate dehydrogenase-like, C-terminal domain"/>
    <property type="match status" value="1"/>
</dbReference>
<dbReference type="Gene3D" id="3.40.50.720">
    <property type="entry name" value="NAD(P)-binding Rossmann-like Domain"/>
    <property type="match status" value="1"/>
</dbReference>
<keyword evidence="9 16" id="KW-0521">NADP</keyword>
<dbReference type="InterPro" id="IPR001342">
    <property type="entry name" value="HDH_cat"/>
</dbReference>
<evidence type="ECO:0000256" key="9">
    <source>
        <dbReference type="ARBA" id="ARBA00022857"/>
    </source>
</evidence>
<evidence type="ECO:0000259" key="18">
    <source>
        <dbReference type="PROSITE" id="PS51671"/>
    </source>
</evidence>
<dbReference type="Pfam" id="PF01842">
    <property type="entry name" value="ACT"/>
    <property type="match status" value="1"/>
</dbReference>
<name>A0ABW4RYD9_9ACTN</name>
<evidence type="ECO:0000256" key="16">
    <source>
        <dbReference type="RuleBase" id="RU000579"/>
    </source>
</evidence>
<comment type="cofactor">
    <cofactor evidence="1">
        <name>a metal cation</name>
        <dbReference type="ChEBI" id="CHEBI:25213"/>
    </cofactor>
</comment>
<keyword evidence="12 16" id="KW-0486">Methionine biosynthesis</keyword>
<dbReference type="Gene3D" id="3.30.70.260">
    <property type="match status" value="1"/>
</dbReference>
<dbReference type="Proteomes" id="UP001597326">
    <property type="component" value="Unassembled WGS sequence"/>
</dbReference>
<evidence type="ECO:0000256" key="12">
    <source>
        <dbReference type="ARBA" id="ARBA00023167"/>
    </source>
</evidence>
<dbReference type="InterPro" id="IPR016204">
    <property type="entry name" value="HDH"/>
</dbReference>
<dbReference type="PROSITE" id="PS01042">
    <property type="entry name" value="HOMOSER_DHGENASE"/>
    <property type="match status" value="1"/>
</dbReference>
<evidence type="ECO:0000256" key="13">
    <source>
        <dbReference type="ARBA" id="ARBA00044930"/>
    </source>
</evidence>
<evidence type="ECO:0000256" key="2">
    <source>
        <dbReference type="ARBA" id="ARBA00005056"/>
    </source>
</evidence>
<evidence type="ECO:0000256" key="5">
    <source>
        <dbReference type="ARBA" id="ARBA00013213"/>
    </source>
</evidence>
<evidence type="ECO:0000256" key="3">
    <source>
        <dbReference type="ARBA" id="ARBA00005062"/>
    </source>
</evidence>
<proteinExistence type="inferred from homology"/>
<evidence type="ECO:0000256" key="14">
    <source>
        <dbReference type="ARBA" id="ARBA00048841"/>
    </source>
</evidence>
<dbReference type="NCBIfam" id="NF004976">
    <property type="entry name" value="PRK06349.1"/>
    <property type="match status" value="1"/>
</dbReference>
<evidence type="ECO:0000256" key="10">
    <source>
        <dbReference type="ARBA" id="ARBA00023002"/>
    </source>
</evidence>
<dbReference type="InterPro" id="IPR005106">
    <property type="entry name" value="Asp/hSer_DH_NAD-bd"/>
</dbReference>
<accession>A0ABW4RYD9</accession>
<protein>
    <recommendedName>
        <fullName evidence="6 16">Homoserine dehydrogenase</fullName>
        <ecNumber evidence="5 16">1.1.1.3</ecNumber>
    </recommendedName>
</protein>
<keyword evidence="11" id="KW-0915">Sodium</keyword>
<dbReference type="InterPro" id="IPR002912">
    <property type="entry name" value="ACT_dom"/>
</dbReference>
<dbReference type="PIRSF" id="PIRSF000098">
    <property type="entry name" value="Homoser_dehydrog"/>
    <property type="match status" value="1"/>
</dbReference>
<dbReference type="SUPFAM" id="SSF51735">
    <property type="entry name" value="NAD(P)-binding Rossmann-fold domains"/>
    <property type="match status" value="1"/>
</dbReference>
<keyword evidence="8 16" id="KW-0791">Threonine biosynthesis</keyword>
<evidence type="ECO:0000256" key="6">
    <source>
        <dbReference type="ARBA" id="ARBA00013376"/>
    </source>
</evidence>
<comment type="function">
    <text evidence="13">Catalyzes the conversion of L-aspartate-beta-semialdehyde (L-Asa) to L-homoserine (L-Hse), the third step in the biosynthesis of threonine and methionine from aspartate.</text>
</comment>
<evidence type="ECO:0000256" key="4">
    <source>
        <dbReference type="ARBA" id="ARBA00006753"/>
    </source>
</evidence>
<dbReference type="CDD" id="cd04881">
    <property type="entry name" value="ACT_HSDH-Hom"/>
    <property type="match status" value="1"/>
</dbReference>
<comment type="pathway">
    <text evidence="2 16">Amino-acid biosynthesis; L-threonine biosynthesis; L-threonine from L-aspartate: step 3/5.</text>
</comment>
<dbReference type="Gene3D" id="3.30.360.10">
    <property type="entry name" value="Dihydrodipicolinate Reductase, domain 2"/>
    <property type="match status" value="1"/>
</dbReference>
<evidence type="ECO:0000256" key="8">
    <source>
        <dbReference type="ARBA" id="ARBA00022697"/>
    </source>
</evidence>
<dbReference type="InterPro" id="IPR045865">
    <property type="entry name" value="ACT-like_dom_sf"/>
</dbReference>
<evidence type="ECO:0000256" key="17">
    <source>
        <dbReference type="RuleBase" id="RU004171"/>
    </source>
</evidence>
<dbReference type="Pfam" id="PF03447">
    <property type="entry name" value="NAD_binding_3"/>
    <property type="match status" value="1"/>
</dbReference>
<evidence type="ECO:0000313" key="19">
    <source>
        <dbReference type="EMBL" id="MFD1891342.1"/>
    </source>
</evidence>
<reference evidence="20" key="1">
    <citation type="journal article" date="2019" name="Int. J. Syst. Evol. Microbiol.">
        <title>The Global Catalogue of Microorganisms (GCM) 10K type strain sequencing project: providing services to taxonomists for standard genome sequencing and annotation.</title>
        <authorList>
            <consortium name="The Broad Institute Genomics Platform"/>
            <consortium name="The Broad Institute Genome Sequencing Center for Infectious Disease"/>
            <person name="Wu L."/>
            <person name="Ma J."/>
        </authorList>
    </citation>
    <scope>NUCLEOTIDE SEQUENCE [LARGE SCALE GENOMIC DNA]</scope>
    <source>
        <strain evidence="20">CAIM 431</strain>
    </source>
</reference>
<evidence type="ECO:0000256" key="15">
    <source>
        <dbReference type="ARBA" id="ARBA00049031"/>
    </source>
</evidence>
<keyword evidence="20" id="KW-1185">Reference proteome</keyword>
<keyword evidence="10 16" id="KW-0560">Oxidoreductase</keyword>
<evidence type="ECO:0000256" key="11">
    <source>
        <dbReference type="ARBA" id="ARBA00023053"/>
    </source>
</evidence>
<comment type="similarity">
    <text evidence="4 17">Belongs to the homoserine dehydrogenase family.</text>
</comment>